<evidence type="ECO:0000256" key="1">
    <source>
        <dbReference type="ARBA" id="ARBA00022737"/>
    </source>
</evidence>
<dbReference type="KEGG" id="apuu:APUU_21909S"/>
<dbReference type="RefSeq" id="XP_041553671.1">
    <property type="nucleotide sequence ID" value="XM_041700714.1"/>
</dbReference>
<dbReference type="Pfam" id="PF12796">
    <property type="entry name" value="Ank_2"/>
    <property type="match status" value="1"/>
</dbReference>
<feature type="repeat" description="ANK" evidence="3">
    <location>
        <begin position="500"/>
        <end position="532"/>
    </location>
</feature>
<protein>
    <recommendedName>
        <fullName evidence="6">Ankyrin repeat-containing domain protein</fullName>
    </recommendedName>
</protein>
<reference evidence="4" key="1">
    <citation type="submission" date="2021-01" db="EMBL/GenBank/DDBJ databases">
        <authorList>
            <consortium name="Aspergillus puulaauensis MK2 genome sequencing consortium"/>
            <person name="Kazuki M."/>
            <person name="Futagami T."/>
        </authorList>
    </citation>
    <scope>NUCLEOTIDE SEQUENCE</scope>
    <source>
        <strain evidence="4">MK2</strain>
    </source>
</reference>
<dbReference type="PANTHER" id="PTHR24180:SF45">
    <property type="entry name" value="POLY [ADP-RIBOSE] POLYMERASE TANKYRASE"/>
    <property type="match status" value="1"/>
</dbReference>
<accession>A0A7R8AKD1</accession>
<dbReference type="GeneID" id="64971482"/>
<dbReference type="Gene3D" id="1.25.40.20">
    <property type="entry name" value="Ankyrin repeat-containing domain"/>
    <property type="match status" value="3"/>
</dbReference>
<dbReference type="SMART" id="SM00248">
    <property type="entry name" value="ANK"/>
    <property type="match status" value="5"/>
</dbReference>
<dbReference type="InterPro" id="IPR051637">
    <property type="entry name" value="Ank_repeat_dom-contain_49"/>
</dbReference>
<reference evidence="4" key="2">
    <citation type="submission" date="2021-02" db="EMBL/GenBank/DDBJ databases">
        <title>Aspergillus puulaauensis MK2 genome sequence.</title>
        <authorList>
            <person name="Futagami T."/>
            <person name="Mori K."/>
            <person name="Kadooka C."/>
            <person name="Tanaka T."/>
        </authorList>
    </citation>
    <scope>NUCLEOTIDE SEQUENCE</scope>
    <source>
        <strain evidence="4">MK2</strain>
    </source>
</reference>
<evidence type="ECO:0000256" key="3">
    <source>
        <dbReference type="PROSITE-ProRule" id="PRU00023"/>
    </source>
</evidence>
<sequence length="926" mass="103809">MAEVVGVVSAGVGIAAFIVQITGNISRLKEIRDYNQNKAGDEIEFLVRRLEFLQNVLVSLQSYEGNPIVDIAIKNCQLEYSRVDDILQRVAETISRAQADRSKKWKTLVKPPEIGRDLNIAKERITGVIVDLTCSFTLVLHQTIPSQILAAGAHNSSRITDIESASEAKVSNVVAATTPTESNLGTLTASENIIRPNRRQPCSVKHCHCSCHVTGASSGRFWGFEYTPFSTFWRYCDNAQCSARRYRWSLRIALTQYGIPLTVITGLELVSGGVKYTSPGFETLKRFHEGLLDVSEAKRRFLELYRADPSLKHHVNPAGRDYMQGLFRQPGMHGIEGNLQMLDFFVRELGMSIGNCGSSFLMRHLLYYYQGWTRVDLLDSLLQRGLDPDGADLPAPEYWPAFAKCAFWGVDMARDPFHVHFLARIVCNETATGFGGLTPLHQAVLQQSVKTVVSLISQSTAGVNEKNFLGQTPLHLATPSLELVTLLYEAGHDINALDRSGATPLIYAGAMGNAEVVRFLIAHGANISITEKEGRNFFTYTSDCRRWSLVLDVLGAIRPHCSPEDFQCCEEANALVRCGFTGFNQPNSEGQTPIFSLIRYPDAGLLGVLLAQGTNINHVDLNGRSILSYLIEYLGFSRNIWGAMDSINVCVSGGSDIFLSDNCQCACSPGGYCVSSMFDLTFEESNQVAFVWGFEFLSLVEDERGLEESRKVLLSLLRATWAEKIGITHVCCNGEVYAASYLRDEPLTVHEVLEILDEEEELIEELNNKMCTLPSDSFENLRTKWMILLKEVFDDRSKAFESLNHPSRPPLEVDYKNDTFVNPCDNMELPPSLLTPIAEYLIWMEHEYVRRKAKVTSHERKAWYVKRLLWIVELMQVTDLDADEIVSAMQEQLDRWKDELPENLDGQRVINHFLGSMKAIDANVVK</sequence>
<evidence type="ECO:0000256" key="2">
    <source>
        <dbReference type="ARBA" id="ARBA00023043"/>
    </source>
</evidence>
<organism evidence="4 5">
    <name type="scientific">Aspergillus puulaauensis</name>
    <dbReference type="NCBI Taxonomy" id="1220207"/>
    <lineage>
        <taxon>Eukaryota</taxon>
        <taxon>Fungi</taxon>
        <taxon>Dikarya</taxon>
        <taxon>Ascomycota</taxon>
        <taxon>Pezizomycotina</taxon>
        <taxon>Eurotiomycetes</taxon>
        <taxon>Eurotiomycetidae</taxon>
        <taxon>Eurotiales</taxon>
        <taxon>Aspergillaceae</taxon>
        <taxon>Aspergillus</taxon>
    </lineage>
</organism>
<dbReference type="PROSITE" id="PS50297">
    <property type="entry name" value="ANK_REP_REGION"/>
    <property type="match status" value="1"/>
</dbReference>
<name>A0A7R8AKD1_9EURO</name>
<dbReference type="PANTHER" id="PTHR24180">
    <property type="entry name" value="CYCLIN-DEPENDENT KINASE INHIBITOR 2C-RELATED"/>
    <property type="match status" value="1"/>
</dbReference>
<keyword evidence="2 3" id="KW-0040">ANK repeat</keyword>
<feature type="repeat" description="ANK" evidence="3">
    <location>
        <begin position="435"/>
        <end position="468"/>
    </location>
</feature>
<dbReference type="OrthoDB" id="3200163at2759"/>
<dbReference type="EMBL" id="AP024444">
    <property type="protein sequence ID" value="BCS21477.1"/>
    <property type="molecule type" value="Genomic_DNA"/>
</dbReference>
<proteinExistence type="predicted"/>
<dbReference type="InterPro" id="IPR036770">
    <property type="entry name" value="Ankyrin_rpt-contain_sf"/>
</dbReference>
<keyword evidence="5" id="KW-1185">Reference proteome</keyword>
<evidence type="ECO:0000313" key="5">
    <source>
        <dbReference type="Proteomes" id="UP000654913"/>
    </source>
</evidence>
<evidence type="ECO:0008006" key="6">
    <source>
        <dbReference type="Google" id="ProtNLM"/>
    </source>
</evidence>
<dbReference type="AlphaFoldDB" id="A0A7R8AKD1"/>
<dbReference type="Proteomes" id="UP000654913">
    <property type="component" value="Chromosome 2"/>
</dbReference>
<evidence type="ECO:0000313" key="4">
    <source>
        <dbReference type="EMBL" id="BCS21477.1"/>
    </source>
</evidence>
<dbReference type="SUPFAM" id="SSF48403">
    <property type="entry name" value="Ankyrin repeat"/>
    <property type="match status" value="1"/>
</dbReference>
<gene>
    <name evidence="4" type="ORF">APUU_21909S</name>
</gene>
<keyword evidence="1" id="KW-0677">Repeat</keyword>
<dbReference type="PROSITE" id="PS50088">
    <property type="entry name" value="ANK_REPEAT"/>
    <property type="match status" value="2"/>
</dbReference>
<dbReference type="InterPro" id="IPR002110">
    <property type="entry name" value="Ankyrin_rpt"/>
</dbReference>